<evidence type="ECO:0000313" key="2">
    <source>
        <dbReference type="Proteomes" id="UP000223891"/>
    </source>
</evidence>
<organism evidence="1 2">
    <name type="scientific">Pectobacterium phage vB_PcaM_CBB</name>
    <dbReference type="NCBI Taxonomy" id="2772511"/>
    <lineage>
        <taxon>Viruses</taxon>
        <taxon>Duplodnaviria</taxon>
        <taxon>Heunggongvirae</taxon>
        <taxon>Uroviricota</taxon>
        <taxon>Caudoviricetes</taxon>
        <taxon>Mimasvirus</taxon>
        <taxon>Mimasvirus CBB</taxon>
    </lineage>
</organism>
<dbReference type="Proteomes" id="UP000223891">
    <property type="component" value="Segment"/>
</dbReference>
<keyword evidence="2" id="KW-1185">Reference proteome</keyword>
<proteinExistence type="predicted"/>
<accession>A0A1L2CVM0</accession>
<sequence length="127" mass="14779">MLGSLGLFWSEEDGTMILSPCDESFQEPKVAYFYIQVETESEYKHIRIDKWNTPVRTNDHFECTRFDTYEEALEVVKTFNLVSTSHVHKIRLARVTGTYMWDDIVYAHCSLKNLGNGKFGLAISERM</sequence>
<gene>
    <name evidence="1" type="ORF">CBB_509</name>
</gene>
<evidence type="ECO:0000313" key="1">
    <source>
        <dbReference type="EMBL" id="AMM44072.1"/>
    </source>
</evidence>
<reference evidence="2" key="1">
    <citation type="submission" date="2016-01" db="EMBL/GenBank/DDBJ databases">
        <title>Isolation and Characterization of Enterobacteria phage CBB.</title>
        <authorList>
            <person name="Buttimer C.T.H."/>
            <person name="Hendrix H."/>
            <person name="Alexandre H."/>
            <person name="O'Mahony J."/>
            <person name="Lavigne R."/>
            <person name="Coffey A."/>
        </authorList>
    </citation>
    <scope>NUCLEOTIDE SEQUENCE [LARGE SCALE GENOMIC DNA]</scope>
</reference>
<dbReference type="EMBL" id="KU574722">
    <property type="protein sequence ID" value="AMM44072.1"/>
    <property type="molecule type" value="Genomic_DNA"/>
</dbReference>
<protein>
    <submittedName>
        <fullName evidence="1">Uncharacterized protein</fullName>
    </submittedName>
</protein>
<name>A0A1L2CVM0_9CAUD</name>